<dbReference type="Proteomes" id="UP000762676">
    <property type="component" value="Unassembled WGS sequence"/>
</dbReference>
<name>A0AAV4GBL6_9GAST</name>
<protein>
    <submittedName>
        <fullName evidence="1">Uncharacterized protein</fullName>
    </submittedName>
</protein>
<gene>
    <name evidence="1" type="ORF">ElyMa_002379200</name>
</gene>
<dbReference type="EMBL" id="BMAT01004915">
    <property type="protein sequence ID" value="GFR83047.1"/>
    <property type="molecule type" value="Genomic_DNA"/>
</dbReference>
<accession>A0AAV4GBL6</accession>
<sequence length="105" mass="10992">MLQQQAASKVIGNLIFFLEGGSPRRSIDLHLVTQVAPTARGRAAHTSPGTGTLDLAPDLVYTIIHAHAPCTPTHSNATAAAVSRGRTLSSINNEATTTKMSFLAV</sequence>
<evidence type="ECO:0000313" key="1">
    <source>
        <dbReference type="EMBL" id="GFR83047.1"/>
    </source>
</evidence>
<keyword evidence="2" id="KW-1185">Reference proteome</keyword>
<dbReference type="AlphaFoldDB" id="A0AAV4GBL6"/>
<proteinExistence type="predicted"/>
<comment type="caution">
    <text evidence="1">The sequence shown here is derived from an EMBL/GenBank/DDBJ whole genome shotgun (WGS) entry which is preliminary data.</text>
</comment>
<reference evidence="1 2" key="1">
    <citation type="journal article" date="2021" name="Elife">
        <title>Chloroplast acquisition without the gene transfer in kleptoplastic sea slugs, Plakobranchus ocellatus.</title>
        <authorList>
            <person name="Maeda T."/>
            <person name="Takahashi S."/>
            <person name="Yoshida T."/>
            <person name="Shimamura S."/>
            <person name="Takaki Y."/>
            <person name="Nagai Y."/>
            <person name="Toyoda A."/>
            <person name="Suzuki Y."/>
            <person name="Arimoto A."/>
            <person name="Ishii H."/>
            <person name="Satoh N."/>
            <person name="Nishiyama T."/>
            <person name="Hasebe M."/>
            <person name="Maruyama T."/>
            <person name="Minagawa J."/>
            <person name="Obokata J."/>
            <person name="Shigenobu S."/>
        </authorList>
    </citation>
    <scope>NUCLEOTIDE SEQUENCE [LARGE SCALE GENOMIC DNA]</scope>
</reference>
<evidence type="ECO:0000313" key="2">
    <source>
        <dbReference type="Proteomes" id="UP000762676"/>
    </source>
</evidence>
<organism evidence="1 2">
    <name type="scientific">Elysia marginata</name>
    <dbReference type="NCBI Taxonomy" id="1093978"/>
    <lineage>
        <taxon>Eukaryota</taxon>
        <taxon>Metazoa</taxon>
        <taxon>Spiralia</taxon>
        <taxon>Lophotrochozoa</taxon>
        <taxon>Mollusca</taxon>
        <taxon>Gastropoda</taxon>
        <taxon>Heterobranchia</taxon>
        <taxon>Euthyneura</taxon>
        <taxon>Panpulmonata</taxon>
        <taxon>Sacoglossa</taxon>
        <taxon>Placobranchoidea</taxon>
        <taxon>Plakobranchidae</taxon>
        <taxon>Elysia</taxon>
    </lineage>
</organism>